<gene>
    <name evidence="6" type="primary">ade</name>
    <name evidence="9" type="ORF">BS1321_16915</name>
</gene>
<dbReference type="SUPFAM" id="SSF51556">
    <property type="entry name" value="Metallo-dependent hydrolases"/>
    <property type="match status" value="1"/>
</dbReference>
<evidence type="ECO:0000313" key="10">
    <source>
        <dbReference type="Proteomes" id="UP000214618"/>
    </source>
</evidence>
<dbReference type="GO" id="GO:0006146">
    <property type="term" value="P:adenine catabolic process"/>
    <property type="evidence" value="ECO:0007669"/>
    <property type="project" value="InterPro"/>
</dbReference>
<sequence>MRMDMLVRDINVFNSYFKRFIKGNAAIKDGKFYYIGERELDAFEPDRIVDGQGKYMVPGLIDIHLHIESTMVTPATFSYGLIKNGVTTIVPEPHEMANVFGISGVKEMIKASKDCVADMFYAIPSSVPATSMETTGGAIEIDDIDELMQTEDIKCLGEIMNYYEVITDPDCKTNRILSHIRSRYPDLIIEGHVPKLLDLDLQKIVYAGVNSDHTHQTVEGMDARIGAGMFIEIQEKSMTEEVINYLKEKQVDEHFCFVTDDVMTDSFQNRGHLNVLLKKAIQMGMTPEKAIYACTYTPAQRMRMYDRGAITPGKTADFLLVSNLETFDIEQVYKKGELVYESSRPYVQEVKERQFPEHFYQSVKLAELTENDFNIPISDNHEHIKCRIINVQNGSTFTTETHDSLNGKNGELCWEESPYGLIATFERYGKNGNRAHGLIAGDVLKRGAVATTYSHDNHNLLVIGHNKQDMLIAANEVIRKQGGVCCVEDGKVLSMIPLPVGGILSEEPMDIVSRQVQHLTDVLKSLGYEHYNVIMSLSTLSLPVSPALKITDHGLINVNEGKTVPLIMSDEA</sequence>
<reference evidence="9 10" key="1">
    <citation type="submission" date="2016-10" db="EMBL/GenBank/DDBJ databases">
        <title>The whole genome sequencing and assembly of Bacillus simplex DSM 1321 strain.</title>
        <authorList>
            <person name="Park M.-K."/>
            <person name="Lee Y.-J."/>
            <person name="Yi H."/>
            <person name="Bahn Y.-S."/>
            <person name="Kim J.F."/>
            <person name="Lee D.-W."/>
        </authorList>
    </citation>
    <scope>NUCLEOTIDE SEQUENCE [LARGE SCALE GENOMIC DNA]</scope>
    <source>
        <strain evidence="9 10">DSM 1321</strain>
    </source>
</reference>
<dbReference type="Gene3D" id="2.30.40.10">
    <property type="entry name" value="Urease, subunit C, domain 1"/>
    <property type="match status" value="1"/>
</dbReference>
<dbReference type="InterPro" id="IPR032466">
    <property type="entry name" value="Metal_Hydrolase"/>
</dbReference>
<dbReference type="GO" id="GO:0000034">
    <property type="term" value="F:adenine deaminase activity"/>
    <property type="evidence" value="ECO:0007669"/>
    <property type="project" value="UniProtKB-UniRule"/>
</dbReference>
<dbReference type="OrthoDB" id="9775607at2"/>
<dbReference type="PANTHER" id="PTHR11113">
    <property type="entry name" value="N-ACETYLGLUCOSAMINE-6-PHOSPHATE DEACETYLASE"/>
    <property type="match status" value="1"/>
</dbReference>
<dbReference type="InterPro" id="IPR006680">
    <property type="entry name" value="Amidohydro-rel"/>
</dbReference>
<comment type="catalytic activity">
    <reaction evidence="5 6">
        <text>adenine + H2O + H(+) = hypoxanthine + NH4(+)</text>
        <dbReference type="Rhea" id="RHEA:23688"/>
        <dbReference type="ChEBI" id="CHEBI:15377"/>
        <dbReference type="ChEBI" id="CHEBI:15378"/>
        <dbReference type="ChEBI" id="CHEBI:16708"/>
        <dbReference type="ChEBI" id="CHEBI:17368"/>
        <dbReference type="ChEBI" id="CHEBI:28938"/>
        <dbReference type="EC" id="3.5.4.2"/>
    </reaction>
</comment>
<dbReference type="AlphaFoldDB" id="A0A223EJN0"/>
<feature type="domain" description="Amidohydrolase-related" evidence="7">
    <location>
        <begin position="55"/>
        <end position="339"/>
    </location>
</feature>
<evidence type="ECO:0000256" key="1">
    <source>
        <dbReference type="ARBA" id="ARBA00006773"/>
    </source>
</evidence>
<proteinExistence type="inferred from homology"/>
<evidence type="ECO:0000256" key="3">
    <source>
        <dbReference type="ARBA" id="ARBA00022801"/>
    </source>
</evidence>
<organism evidence="9 10">
    <name type="scientific">Peribacillus simplex NBRC 15720 = DSM 1321</name>
    <dbReference type="NCBI Taxonomy" id="1349754"/>
    <lineage>
        <taxon>Bacteria</taxon>
        <taxon>Bacillati</taxon>
        <taxon>Bacillota</taxon>
        <taxon>Bacilli</taxon>
        <taxon>Bacillales</taxon>
        <taxon>Bacillaceae</taxon>
        <taxon>Peribacillus</taxon>
    </lineage>
</organism>
<name>A0A223EJN0_9BACI</name>
<evidence type="ECO:0000256" key="2">
    <source>
        <dbReference type="ARBA" id="ARBA00012782"/>
    </source>
</evidence>
<keyword evidence="4 6" id="KW-0464">Manganese</keyword>
<evidence type="ECO:0000256" key="6">
    <source>
        <dbReference type="HAMAP-Rule" id="MF_01518"/>
    </source>
</evidence>
<dbReference type="Pfam" id="PF01979">
    <property type="entry name" value="Amidohydro_1"/>
    <property type="match status" value="1"/>
</dbReference>
<evidence type="ECO:0000256" key="4">
    <source>
        <dbReference type="ARBA" id="ARBA00023211"/>
    </source>
</evidence>
<dbReference type="PANTHER" id="PTHR11113:SF2">
    <property type="entry name" value="ADENINE DEAMINASE"/>
    <property type="match status" value="1"/>
</dbReference>
<dbReference type="HAMAP" id="MF_01518">
    <property type="entry name" value="Adenine_deamin"/>
    <property type="match status" value="1"/>
</dbReference>
<dbReference type="SUPFAM" id="SSF51338">
    <property type="entry name" value="Composite domain of metallo-dependent hydrolases"/>
    <property type="match status" value="1"/>
</dbReference>
<dbReference type="Gene3D" id="3.20.20.140">
    <property type="entry name" value="Metal-dependent hydrolases"/>
    <property type="match status" value="1"/>
</dbReference>
<evidence type="ECO:0000259" key="8">
    <source>
        <dbReference type="Pfam" id="PF13382"/>
    </source>
</evidence>
<dbReference type="InterPro" id="IPR011059">
    <property type="entry name" value="Metal-dep_hydrolase_composite"/>
</dbReference>
<dbReference type="InterPro" id="IPR006679">
    <property type="entry name" value="Adenine_deam"/>
</dbReference>
<comment type="cofactor">
    <cofactor evidence="6">
        <name>Mn(2+)</name>
        <dbReference type="ChEBI" id="CHEBI:29035"/>
    </cofactor>
</comment>
<protein>
    <recommendedName>
        <fullName evidence="2 6">Adenine deaminase</fullName>
        <shortName evidence="6">Adenase</shortName>
        <shortName evidence="6">Adenine aminase</shortName>
        <ecNumber evidence="2 6">3.5.4.2</ecNumber>
    </recommendedName>
</protein>
<dbReference type="EMBL" id="CP017704">
    <property type="protein sequence ID" value="ASS95444.1"/>
    <property type="molecule type" value="Genomic_DNA"/>
</dbReference>
<evidence type="ECO:0000259" key="7">
    <source>
        <dbReference type="Pfam" id="PF01979"/>
    </source>
</evidence>
<evidence type="ECO:0000256" key="5">
    <source>
        <dbReference type="ARBA" id="ARBA00047720"/>
    </source>
</evidence>
<dbReference type="EC" id="3.5.4.2" evidence="2 6"/>
<dbReference type="Proteomes" id="UP000214618">
    <property type="component" value="Chromosome"/>
</dbReference>
<dbReference type="RefSeq" id="WP_063235125.1">
    <property type="nucleotide sequence ID" value="NZ_BCVO01000020.1"/>
</dbReference>
<dbReference type="InterPro" id="IPR026912">
    <property type="entry name" value="Adenine_deam_C"/>
</dbReference>
<evidence type="ECO:0000313" key="9">
    <source>
        <dbReference type="EMBL" id="ASS95444.1"/>
    </source>
</evidence>
<keyword evidence="3 6" id="KW-0378">Hydrolase</keyword>
<comment type="similarity">
    <text evidence="1 6">Belongs to the metallo-dependent hydrolases superfamily. Adenine deaminase family.</text>
</comment>
<accession>A0A223EJN0</accession>
<dbReference type="Pfam" id="PF13382">
    <property type="entry name" value="Adenine_deam_C"/>
    <property type="match status" value="1"/>
</dbReference>
<feature type="domain" description="Adenine deaminase C-terminal" evidence="8">
    <location>
        <begin position="396"/>
        <end position="560"/>
    </location>
</feature>
<dbReference type="GeneID" id="56474443"/>